<organism evidence="1 2">
    <name type="scientific">Colletotrichum karsti</name>
    <dbReference type="NCBI Taxonomy" id="1095194"/>
    <lineage>
        <taxon>Eukaryota</taxon>
        <taxon>Fungi</taxon>
        <taxon>Dikarya</taxon>
        <taxon>Ascomycota</taxon>
        <taxon>Pezizomycotina</taxon>
        <taxon>Sordariomycetes</taxon>
        <taxon>Hypocreomycetidae</taxon>
        <taxon>Glomerellales</taxon>
        <taxon>Glomerellaceae</taxon>
        <taxon>Colletotrichum</taxon>
        <taxon>Colletotrichum boninense species complex</taxon>
    </lineage>
</organism>
<protein>
    <submittedName>
        <fullName evidence="1">Uncharacterized protein</fullName>
    </submittedName>
</protein>
<sequence>MDSNGDWCGTIVLKESFFSSVGDILEFAAISDARDFSMEELDTWNYYVPEDREVSEWQLYYALFIVWNREHTVAERVGLAKIYKRAYDVASFDPGKAWREIILE</sequence>
<accession>A0A9P6IES0</accession>
<evidence type="ECO:0000313" key="2">
    <source>
        <dbReference type="Proteomes" id="UP000781932"/>
    </source>
</evidence>
<dbReference type="Proteomes" id="UP000781932">
    <property type="component" value="Unassembled WGS sequence"/>
</dbReference>
<gene>
    <name evidence="1" type="ORF">CkaCkLH20_01212</name>
</gene>
<dbReference type="EMBL" id="JAATWM020000003">
    <property type="protein sequence ID" value="KAF9881062.1"/>
    <property type="molecule type" value="Genomic_DNA"/>
</dbReference>
<dbReference type="AlphaFoldDB" id="A0A9P6IES0"/>
<dbReference type="RefSeq" id="XP_038750523.1">
    <property type="nucleotide sequence ID" value="XM_038883931.1"/>
</dbReference>
<evidence type="ECO:0000313" key="1">
    <source>
        <dbReference type="EMBL" id="KAF9881062.1"/>
    </source>
</evidence>
<dbReference type="OrthoDB" id="2958217at2759"/>
<comment type="caution">
    <text evidence="1">The sequence shown here is derived from an EMBL/GenBank/DDBJ whole genome shotgun (WGS) entry which is preliminary data.</text>
</comment>
<dbReference type="GeneID" id="62157005"/>
<reference evidence="1" key="1">
    <citation type="submission" date="2020-03" db="EMBL/GenBank/DDBJ databases">
        <authorList>
            <person name="He L."/>
        </authorList>
    </citation>
    <scope>NUCLEOTIDE SEQUENCE</scope>
    <source>
        <strain evidence="1">CkLH20</strain>
    </source>
</reference>
<name>A0A9P6IES0_9PEZI</name>
<proteinExistence type="predicted"/>
<keyword evidence="2" id="KW-1185">Reference proteome</keyword>
<reference evidence="1" key="2">
    <citation type="submission" date="2020-11" db="EMBL/GenBank/DDBJ databases">
        <title>Whole genome sequencing of Colletotrichum sp.</title>
        <authorList>
            <person name="Li H."/>
        </authorList>
    </citation>
    <scope>NUCLEOTIDE SEQUENCE</scope>
    <source>
        <strain evidence="1">CkLH20</strain>
    </source>
</reference>